<name>A0A4Z0Z4F2_9PEZI</name>
<reference evidence="2 3" key="1">
    <citation type="submission" date="2019-03" db="EMBL/GenBank/DDBJ databases">
        <title>Draft genome sequence of Xylaria hypoxylon DSM 108379, a ubiquitous saprotrophic-parasitic fungi on hardwood.</title>
        <authorList>
            <person name="Buettner E."/>
            <person name="Leonhardt S."/>
            <person name="Gebauer A.M."/>
            <person name="Liers C."/>
            <person name="Hofrichter M."/>
            <person name="Kellner H."/>
        </authorList>
    </citation>
    <scope>NUCLEOTIDE SEQUENCE [LARGE SCALE GENOMIC DNA]</scope>
    <source>
        <strain evidence="2 3">DSM 108379</strain>
    </source>
</reference>
<accession>A0A4Z0Z4F2</accession>
<feature type="region of interest" description="Disordered" evidence="1">
    <location>
        <begin position="96"/>
        <end position="130"/>
    </location>
</feature>
<protein>
    <submittedName>
        <fullName evidence="2">Uncharacterized protein</fullName>
    </submittedName>
</protein>
<feature type="region of interest" description="Disordered" evidence="1">
    <location>
        <begin position="28"/>
        <end position="65"/>
    </location>
</feature>
<dbReference type="Proteomes" id="UP000297716">
    <property type="component" value="Unassembled WGS sequence"/>
</dbReference>
<evidence type="ECO:0000313" key="2">
    <source>
        <dbReference type="EMBL" id="TGJ84466.1"/>
    </source>
</evidence>
<feature type="compositionally biased region" description="Basic and acidic residues" evidence="1">
    <location>
        <begin position="30"/>
        <end position="42"/>
    </location>
</feature>
<organism evidence="2 3">
    <name type="scientific">Xylaria hypoxylon</name>
    <dbReference type="NCBI Taxonomy" id="37992"/>
    <lineage>
        <taxon>Eukaryota</taxon>
        <taxon>Fungi</taxon>
        <taxon>Dikarya</taxon>
        <taxon>Ascomycota</taxon>
        <taxon>Pezizomycotina</taxon>
        <taxon>Sordariomycetes</taxon>
        <taxon>Xylariomycetidae</taxon>
        <taxon>Xylariales</taxon>
        <taxon>Xylariaceae</taxon>
        <taxon>Xylaria</taxon>
    </lineage>
</organism>
<keyword evidence="3" id="KW-1185">Reference proteome</keyword>
<evidence type="ECO:0000313" key="3">
    <source>
        <dbReference type="Proteomes" id="UP000297716"/>
    </source>
</evidence>
<comment type="caution">
    <text evidence="2">The sequence shown here is derived from an EMBL/GenBank/DDBJ whole genome shotgun (WGS) entry which is preliminary data.</text>
</comment>
<dbReference type="EMBL" id="SKBN01000067">
    <property type="protein sequence ID" value="TGJ84466.1"/>
    <property type="molecule type" value="Genomic_DNA"/>
</dbReference>
<sequence>MNKEYSLVGMTPSSQFTQDLALTYPFNDRGTQEHHEDHEQGWERNTAPPPVLGESSPIASESYSTQAFSPGHFEAQFSDSTPRVLMPPKVDGVSISPYGGTSGFNSWVEVSTEDTPEGSKPGKLLNPDSN</sequence>
<dbReference type="AlphaFoldDB" id="A0A4Z0Z4F2"/>
<gene>
    <name evidence="2" type="ORF">E0Z10_g4339</name>
</gene>
<proteinExistence type="predicted"/>
<evidence type="ECO:0000256" key="1">
    <source>
        <dbReference type="SAM" id="MobiDB-lite"/>
    </source>
</evidence>